<organism evidence="1 2">
    <name type="scientific">Diaporthe helianthi</name>
    <dbReference type="NCBI Taxonomy" id="158607"/>
    <lineage>
        <taxon>Eukaryota</taxon>
        <taxon>Fungi</taxon>
        <taxon>Dikarya</taxon>
        <taxon>Ascomycota</taxon>
        <taxon>Pezizomycotina</taxon>
        <taxon>Sordariomycetes</taxon>
        <taxon>Sordariomycetidae</taxon>
        <taxon>Diaporthales</taxon>
        <taxon>Diaporthaceae</taxon>
        <taxon>Diaporthe</taxon>
    </lineage>
</organism>
<reference evidence="1" key="1">
    <citation type="submission" date="2017-09" db="EMBL/GenBank/DDBJ databases">
        <title>Polyketide synthases of a Diaporthe helianthi virulent isolate.</title>
        <authorList>
            <person name="Baroncelli R."/>
        </authorList>
    </citation>
    <scope>NUCLEOTIDE SEQUENCE [LARGE SCALE GENOMIC DNA]</scope>
    <source>
        <strain evidence="1">7/96</strain>
    </source>
</reference>
<dbReference type="InParanoid" id="A0A2P5HTE4"/>
<proteinExistence type="predicted"/>
<dbReference type="EMBL" id="MAVT02000778">
    <property type="protein sequence ID" value="POS73542.1"/>
    <property type="molecule type" value="Genomic_DNA"/>
</dbReference>
<dbReference type="AlphaFoldDB" id="A0A2P5HTE4"/>
<evidence type="ECO:0000313" key="2">
    <source>
        <dbReference type="Proteomes" id="UP000094444"/>
    </source>
</evidence>
<dbReference type="InterPro" id="IPR036910">
    <property type="entry name" value="HMG_box_dom_sf"/>
</dbReference>
<keyword evidence="2" id="KW-1185">Reference proteome</keyword>
<dbReference type="OrthoDB" id="2307332at2759"/>
<protein>
    <submittedName>
        <fullName evidence="1">HMG box protein</fullName>
    </submittedName>
</protein>
<dbReference type="Proteomes" id="UP000094444">
    <property type="component" value="Unassembled WGS sequence"/>
</dbReference>
<evidence type="ECO:0000313" key="1">
    <source>
        <dbReference type="EMBL" id="POS73542.1"/>
    </source>
</evidence>
<comment type="caution">
    <text evidence="1">The sequence shown here is derived from an EMBL/GenBank/DDBJ whole genome shotgun (WGS) entry which is preliminary data.</text>
</comment>
<gene>
    <name evidence="1" type="ORF">DHEL01_v208059</name>
</gene>
<dbReference type="SUPFAM" id="SSF47095">
    <property type="entry name" value="HMG-box"/>
    <property type="match status" value="1"/>
</dbReference>
<dbReference type="Gene3D" id="1.10.30.10">
    <property type="entry name" value="High mobility group box domain"/>
    <property type="match status" value="1"/>
</dbReference>
<name>A0A2P5HTE4_DIAHE</name>
<sequence>MPPTAAELEQTQDGIPVLTKPLSELLAAQGFDGIAEAIKIAKKSVEKRRLEAQVDGKVKRPPNSFVLYRSAYLGTLKGLRLHEATTLLAKSWAMECDSVKEAFRNIWKMENLVLAQAFPDSDFGRNKKANMDKSLHPQAFPNFIRNRRLKKTIPVPQERANRKS</sequence>
<accession>A0A2P5HTE4</accession>